<dbReference type="RefSeq" id="WP_334482008.1">
    <property type="nucleotide sequence ID" value="NZ_JAZHRV010000001.1"/>
</dbReference>
<dbReference type="Proteomes" id="UP001364224">
    <property type="component" value="Unassembled WGS sequence"/>
</dbReference>
<evidence type="ECO:0000313" key="1">
    <source>
        <dbReference type="EMBL" id="MEH2556593.1"/>
    </source>
</evidence>
<sequence>MDAATAQKLIALAISIDKTIGAILDEVENISDDQERTCYKRAIEDIMGYIARDLIFPIVDQHPQLDPDKSRLPRSA</sequence>
<name>A0ABU8BDH0_9BRAD</name>
<comment type="caution">
    <text evidence="1">The sequence shown here is derived from an EMBL/GenBank/DDBJ whole genome shotgun (WGS) entry which is preliminary data.</text>
</comment>
<dbReference type="EMBL" id="JAZHRV010000001">
    <property type="protein sequence ID" value="MEH2556593.1"/>
    <property type="molecule type" value="Genomic_DNA"/>
</dbReference>
<accession>A0ABU8BDH0</accession>
<protein>
    <recommendedName>
        <fullName evidence="3">DUF86 domain-containing protein</fullName>
    </recommendedName>
</protein>
<proteinExistence type="predicted"/>
<keyword evidence="2" id="KW-1185">Reference proteome</keyword>
<gene>
    <name evidence="1" type="ORF">V1286_004122</name>
</gene>
<organism evidence="1 2">
    <name type="scientific">Bradyrhizobium algeriense</name>
    <dbReference type="NCBI Taxonomy" id="634784"/>
    <lineage>
        <taxon>Bacteria</taxon>
        <taxon>Pseudomonadati</taxon>
        <taxon>Pseudomonadota</taxon>
        <taxon>Alphaproteobacteria</taxon>
        <taxon>Hyphomicrobiales</taxon>
        <taxon>Nitrobacteraceae</taxon>
        <taxon>Bradyrhizobium</taxon>
    </lineage>
</organism>
<evidence type="ECO:0000313" key="2">
    <source>
        <dbReference type="Proteomes" id="UP001364224"/>
    </source>
</evidence>
<evidence type="ECO:0008006" key="3">
    <source>
        <dbReference type="Google" id="ProtNLM"/>
    </source>
</evidence>
<reference evidence="1 2" key="1">
    <citation type="submission" date="2024-02" db="EMBL/GenBank/DDBJ databases">
        <title>Adaptive strategies in a cosmopolitan and abundant soil bacterium.</title>
        <authorList>
            <person name="Carini P."/>
        </authorList>
    </citation>
    <scope>NUCLEOTIDE SEQUENCE [LARGE SCALE GENOMIC DNA]</scope>
    <source>
        <strain evidence="1 2">AZCC 1608</strain>
    </source>
</reference>